<dbReference type="SMART" id="SM00226">
    <property type="entry name" value="LMWPc"/>
    <property type="match status" value="1"/>
</dbReference>
<dbReference type="OrthoDB" id="9784339at2"/>
<comment type="similarity">
    <text evidence="1">Belongs to the low molecular weight phosphotyrosine protein phosphatase family.</text>
</comment>
<dbReference type="InterPro" id="IPR050438">
    <property type="entry name" value="LMW_PTPase"/>
</dbReference>
<dbReference type="InterPro" id="IPR036196">
    <property type="entry name" value="Ptyr_pPase_sf"/>
</dbReference>
<proteinExistence type="inferred from homology"/>
<dbReference type="PANTHER" id="PTHR11717:SF31">
    <property type="entry name" value="LOW MOLECULAR WEIGHT PROTEIN-TYROSINE-PHOSPHATASE ETP-RELATED"/>
    <property type="match status" value="1"/>
</dbReference>
<evidence type="ECO:0000256" key="1">
    <source>
        <dbReference type="ARBA" id="ARBA00011063"/>
    </source>
</evidence>
<dbReference type="PRINTS" id="PR00719">
    <property type="entry name" value="LMWPTPASE"/>
</dbReference>
<evidence type="ECO:0000313" key="6">
    <source>
        <dbReference type="Proteomes" id="UP000467006"/>
    </source>
</evidence>
<evidence type="ECO:0000259" key="4">
    <source>
        <dbReference type="SMART" id="SM00226"/>
    </source>
</evidence>
<dbReference type="EMBL" id="AP022563">
    <property type="protein sequence ID" value="BBX17983.1"/>
    <property type="molecule type" value="Genomic_DNA"/>
</dbReference>
<reference evidence="5 6" key="1">
    <citation type="journal article" date="2019" name="Emerg. Microbes Infect.">
        <title>Comprehensive subspecies identification of 175 nontuberculous mycobacteria species based on 7547 genomic profiles.</title>
        <authorList>
            <person name="Matsumoto Y."/>
            <person name="Kinjo T."/>
            <person name="Motooka D."/>
            <person name="Nabeya D."/>
            <person name="Jung N."/>
            <person name="Uechi K."/>
            <person name="Horii T."/>
            <person name="Iida T."/>
            <person name="Fujita J."/>
            <person name="Nakamura S."/>
        </authorList>
    </citation>
    <scope>NUCLEOTIDE SEQUENCE [LARGE SCALE GENOMIC DNA]</scope>
    <source>
        <strain evidence="5 6">JCM 6396</strain>
    </source>
</reference>
<keyword evidence="6" id="KW-1185">Reference proteome</keyword>
<dbReference type="Proteomes" id="UP000467006">
    <property type="component" value="Chromosome"/>
</dbReference>
<organism evidence="5 6">
    <name type="scientific">Mycolicibacterium duvalii</name>
    <dbReference type="NCBI Taxonomy" id="39688"/>
    <lineage>
        <taxon>Bacteria</taxon>
        <taxon>Bacillati</taxon>
        <taxon>Actinomycetota</taxon>
        <taxon>Actinomycetes</taxon>
        <taxon>Mycobacteriales</taxon>
        <taxon>Mycobacteriaceae</taxon>
        <taxon>Mycolicibacterium</taxon>
    </lineage>
</organism>
<keyword evidence="3" id="KW-0904">Protein phosphatase</keyword>
<dbReference type="RefSeq" id="WP_098003870.1">
    <property type="nucleotide sequence ID" value="NZ_AP022563.1"/>
</dbReference>
<dbReference type="InterPro" id="IPR023485">
    <property type="entry name" value="Ptyr_pPase"/>
</dbReference>
<protein>
    <recommendedName>
        <fullName evidence="4">Phosphotyrosine protein phosphatase I domain-containing protein</fullName>
    </recommendedName>
</protein>
<dbReference type="SUPFAM" id="SSF52788">
    <property type="entry name" value="Phosphotyrosine protein phosphatases I"/>
    <property type="match status" value="1"/>
</dbReference>
<dbReference type="KEGG" id="mdu:MDUV_28430"/>
<dbReference type="AlphaFoldDB" id="A0A7I7K1P9"/>
<dbReference type="PANTHER" id="PTHR11717">
    <property type="entry name" value="LOW MOLECULAR WEIGHT PROTEIN TYROSINE PHOSPHATASE"/>
    <property type="match status" value="1"/>
</dbReference>
<evidence type="ECO:0000256" key="3">
    <source>
        <dbReference type="ARBA" id="ARBA00022912"/>
    </source>
</evidence>
<dbReference type="GO" id="GO:0004725">
    <property type="term" value="F:protein tyrosine phosphatase activity"/>
    <property type="evidence" value="ECO:0007669"/>
    <property type="project" value="InterPro"/>
</dbReference>
<dbReference type="Gene3D" id="3.40.50.2300">
    <property type="match status" value="1"/>
</dbReference>
<sequence length="201" mass="21258">MKPRLGGDAYQVTFLNWETALHLLFVCTGNICRSPTAERLALRSGAELSIPNFAVSSAGTRAVIGHPIHADAARVLERLGGDASAFAARQLTARIAAPADLIVTMTRAHRDAVLELAPSKLHHTFMLAEVARLVSACGAVTIADLSRLRSHLVGSDVADVPDPMGHGAEAYEMAGSLIVELLPPVMALFARTSRCAGGNER</sequence>
<accession>A0A7I7K1P9</accession>
<name>A0A7I7K1P9_9MYCO</name>
<dbReference type="InterPro" id="IPR017867">
    <property type="entry name" value="Tyr_phospatase_low_mol_wt"/>
</dbReference>
<evidence type="ECO:0000256" key="2">
    <source>
        <dbReference type="ARBA" id="ARBA00022801"/>
    </source>
</evidence>
<evidence type="ECO:0000313" key="5">
    <source>
        <dbReference type="EMBL" id="BBX17983.1"/>
    </source>
</evidence>
<dbReference type="Pfam" id="PF01451">
    <property type="entry name" value="LMWPc"/>
    <property type="match status" value="1"/>
</dbReference>
<gene>
    <name evidence="5" type="ORF">MDUV_28430</name>
</gene>
<keyword evidence="2" id="KW-0378">Hydrolase</keyword>
<feature type="domain" description="Phosphotyrosine protein phosphatase I" evidence="4">
    <location>
        <begin position="21"/>
        <end position="188"/>
    </location>
</feature>